<dbReference type="Proteomes" id="UP001280581">
    <property type="component" value="Unassembled WGS sequence"/>
</dbReference>
<dbReference type="AlphaFoldDB" id="A0AAN6RH37"/>
<proteinExistence type="predicted"/>
<reference evidence="2 3" key="1">
    <citation type="submission" date="2021-02" db="EMBL/GenBank/DDBJ databases">
        <title>Genome assembly of Pseudopithomyces chartarum.</title>
        <authorList>
            <person name="Jauregui R."/>
            <person name="Singh J."/>
            <person name="Voisey C."/>
        </authorList>
    </citation>
    <scope>NUCLEOTIDE SEQUENCE [LARGE SCALE GENOMIC DNA]</scope>
    <source>
        <strain evidence="2 3">AGR01</strain>
    </source>
</reference>
<accession>A0AAN6RH37</accession>
<dbReference type="EMBL" id="WVTA01000006">
    <property type="protein sequence ID" value="KAK3209151.1"/>
    <property type="molecule type" value="Genomic_DNA"/>
</dbReference>
<organism evidence="2 3">
    <name type="scientific">Pseudopithomyces chartarum</name>
    <dbReference type="NCBI Taxonomy" id="1892770"/>
    <lineage>
        <taxon>Eukaryota</taxon>
        <taxon>Fungi</taxon>
        <taxon>Dikarya</taxon>
        <taxon>Ascomycota</taxon>
        <taxon>Pezizomycotina</taxon>
        <taxon>Dothideomycetes</taxon>
        <taxon>Pleosporomycetidae</taxon>
        <taxon>Pleosporales</taxon>
        <taxon>Massarineae</taxon>
        <taxon>Didymosphaeriaceae</taxon>
        <taxon>Pseudopithomyces</taxon>
    </lineage>
</organism>
<evidence type="ECO:0000313" key="3">
    <source>
        <dbReference type="Proteomes" id="UP001280581"/>
    </source>
</evidence>
<gene>
    <name evidence="2" type="ORF">GRF29_69g961281</name>
</gene>
<protein>
    <submittedName>
        <fullName evidence="2">Uncharacterized protein</fullName>
    </submittedName>
</protein>
<sequence length="127" mass="14175">MKPLVSFSLLFSLTVANVIPKASSNLAPRQDDEKICGVVTDESVSLATPIIADESCRNLHTQGKQMKYYKVFEDYSCLFFANDKCSKQPTDEWTGWVFGPASGEFTKRDTTHYLCGKAQNPFSPPKI</sequence>
<evidence type="ECO:0000313" key="2">
    <source>
        <dbReference type="EMBL" id="KAK3209151.1"/>
    </source>
</evidence>
<keyword evidence="1" id="KW-0732">Signal</keyword>
<feature type="chain" id="PRO_5043013890" evidence="1">
    <location>
        <begin position="17"/>
        <end position="127"/>
    </location>
</feature>
<evidence type="ECO:0000256" key="1">
    <source>
        <dbReference type="SAM" id="SignalP"/>
    </source>
</evidence>
<name>A0AAN6RH37_9PLEO</name>
<comment type="caution">
    <text evidence="2">The sequence shown here is derived from an EMBL/GenBank/DDBJ whole genome shotgun (WGS) entry which is preliminary data.</text>
</comment>
<keyword evidence="3" id="KW-1185">Reference proteome</keyword>
<feature type="signal peptide" evidence="1">
    <location>
        <begin position="1"/>
        <end position="16"/>
    </location>
</feature>